<evidence type="ECO:0000256" key="1">
    <source>
        <dbReference type="ARBA" id="ARBA00004651"/>
    </source>
</evidence>
<name>A0A4R7B0K4_9NEIS</name>
<feature type="transmembrane region" description="Helical" evidence="7">
    <location>
        <begin position="69"/>
        <end position="88"/>
    </location>
</feature>
<evidence type="ECO:0000256" key="2">
    <source>
        <dbReference type="ARBA" id="ARBA00006679"/>
    </source>
</evidence>
<feature type="transmembrane region" description="Helical" evidence="7">
    <location>
        <begin position="95"/>
        <end position="112"/>
    </location>
</feature>
<keyword evidence="3" id="KW-1003">Cell membrane</keyword>
<evidence type="ECO:0000313" key="9">
    <source>
        <dbReference type="Proteomes" id="UP000295611"/>
    </source>
</evidence>
<dbReference type="InterPro" id="IPR051907">
    <property type="entry name" value="DoxX-like_oxidoreductase"/>
</dbReference>
<proteinExistence type="inferred from homology"/>
<dbReference type="InterPro" id="IPR032808">
    <property type="entry name" value="DoxX"/>
</dbReference>
<comment type="caution">
    <text evidence="8">The sequence shown here is derived from an EMBL/GenBank/DDBJ whole genome shotgun (WGS) entry which is preliminary data.</text>
</comment>
<dbReference type="OrthoDB" id="121744at2"/>
<dbReference type="PANTHER" id="PTHR33452">
    <property type="entry name" value="OXIDOREDUCTASE CATD-RELATED"/>
    <property type="match status" value="1"/>
</dbReference>
<feature type="transmembrane region" description="Helical" evidence="7">
    <location>
        <begin position="21"/>
        <end position="39"/>
    </location>
</feature>
<evidence type="ECO:0000256" key="7">
    <source>
        <dbReference type="SAM" id="Phobius"/>
    </source>
</evidence>
<sequence>MTRPICYLAERYTALTRRLELATPFSLLLFRLWVALDFWHAGLAKWADPAGTLALFQSEYHVPLLPAEWAAPLGTMIELVLPWLLGLGLAGRASAAVLFVYNIVAVISYPDLWPHGLWQDFWGGGFIDHKVWGMLLLALTFSGPGKLSVDAMLAYGIKRARIALRNRQ</sequence>
<evidence type="ECO:0000256" key="4">
    <source>
        <dbReference type="ARBA" id="ARBA00022692"/>
    </source>
</evidence>
<dbReference type="GO" id="GO:0005886">
    <property type="term" value="C:plasma membrane"/>
    <property type="evidence" value="ECO:0007669"/>
    <property type="project" value="UniProtKB-SubCell"/>
</dbReference>
<feature type="transmembrane region" description="Helical" evidence="7">
    <location>
        <begin position="132"/>
        <end position="157"/>
    </location>
</feature>
<accession>A0A4R7B0K4</accession>
<comment type="similarity">
    <text evidence="2">Belongs to the DoxX family.</text>
</comment>
<dbReference type="AlphaFoldDB" id="A0A4R7B0K4"/>
<evidence type="ECO:0000256" key="5">
    <source>
        <dbReference type="ARBA" id="ARBA00022989"/>
    </source>
</evidence>
<keyword evidence="9" id="KW-1185">Reference proteome</keyword>
<dbReference type="RefSeq" id="WP_133682123.1">
    <property type="nucleotide sequence ID" value="NZ_SNZP01000011.1"/>
</dbReference>
<gene>
    <name evidence="8" type="ORF">DFP86_11129</name>
</gene>
<comment type="subcellular location">
    <subcellularLocation>
        <location evidence="1">Cell membrane</location>
        <topology evidence="1">Multi-pass membrane protein</topology>
    </subcellularLocation>
</comment>
<dbReference type="EMBL" id="SNZP01000011">
    <property type="protein sequence ID" value="TDR76446.1"/>
    <property type="molecule type" value="Genomic_DNA"/>
</dbReference>
<dbReference type="Pfam" id="PF07681">
    <property type="entry name" value="DoxX"/>
    <property type="match status" value="1"/>
</dbReference>
<protein>
    <submittedName>
        <fullName evidence="8">Putative oxidoreductase</fullName>
    </submittedName>
</protein>
<keyword evidence="5 7" id="KW-1133">Transmembrane helix</keyword>
<evidence type="ECO:0000256" key="3">
    <source>
        <dbReference type="ARBA" id="ARBA00022475"/>
    </source>
</evidence>
<evidence type="ECO:0000256" key="6">
    <source>
        <dbReference type="ARBA" id="ARBA00023136"/>
    </source>
</evidence>
<keyword evidence="6 7" id="KW-0472">Membrane</keyword>
<organism evidence="8 9">
    <name type="scientific">Paludibacterium purpuratum</name>
    <dbReference type="NCBI Taxonomy" id="1144873"/>
    <lineage>
        <taxon>Bacteria</taxon>
        <taxon>Pseudomonadati</taxon>
        <taxon>Pseudomonadota</taxon>
        <taxon>Betaproteobacteria</taxon>
        <taxon>Neisseriales</taxon>
        <taxon>Chromobacteriaceae</taxon>
        <taxon>Paludibacterium</taxon>
    </lineage>
</organism>
<dbReference type="PANTHER" id="PTHR33452:SF1">
    <property type="entry name" value="INNER MEMBRANE PROTEIN YPHA-RELATED"/>
    <property type="match status" value="1"/>
</dbReference>
<keyword evidence="4 7" id="KW-0812">Transmembrane</keyword>
<dbReference type="Proteomes" id="UP000295611">
    <property type="component" value="Unassembled WGS sequence"/>
</dbReference>
<evidence type="ECO:0000313" key="8">
    <source>
        <dbReference type="EMBL" id="TDR76446.1"/>
    </source>
</evidence>
<reference evidence="8 9" key="1">
    <citation type="submission" date="2019-03" db="EMBL/GenBank/DDBJ databases">
        <title>Genomic Encyclopedia of Type Strains, Phase III (KMG-III): the genomes of soil and plant-associated and newly described type strains.</title>
        <authorList>
            <person name="Whitman W."/>
        </authorList>
    </citation>
    <scope>NUCLEOTIDE SEQUENCE [LARGE SCALE GENOMIC DNA]</scope>
    <source>
        <strain evidence="8 9">CECT 8976</strain>
    </source>
</reference>